<reference evidence="2 3" key="1">
    <citation type="journal article" date="2018" name="Nat. Ecol. Evol.">
        <title>Shark genomes provide insights into elasmobranch evolution and the origin of vertebrates.</title>
        <authorList>
            <person name="Hara Y"/>
            <person name="Yamaguchi K"/>
            <person name="Onimaru K"/>
            <person name="Kadota M"/>
            <person name="Koyanagi M"/>
            <person name="Keeley SD"/>
            <person name="Tatsumi K"/>
            <person name="Tanaka K"/>
            <person name="Motone F"/>
            <person name="Kageyama Y"/>
            <person name="Nozu R"/>
            <person name="Adachi N"/>
            <person name="Nishimura O"/>
            <person name="Nakagawa R"/>
            <person name="Tanegashima C"/>
            <person name="Kiyatake I"/>
            <person name="Matsumoto R"/>
            <person name="Murakumo K"/>
            <person name="Nishida K"/>
            <person name="Terakita A"/>
            <person name="Kuratani S"/>
            <person name="Sato K"/>
            <person name="Hyodo S Kuraku.S."/>
        </authorList>
    </citation>
    <scope>NUCLEOTIDE SEQUENCE [LARGE SCALE GENOMIC DNA]</scope>
</reference>
<keyword evidence="1" id="KW-0812">Transmembrane</keyword>
<organism evidence="2 3">
    <name type="scientific">Chiloscyllium punctatum</name>
    <name type="common">Brownbanded bambooshark</name>
    <name type="synonym">Hemiscyllium punctatum</name>
    <dbReference type="NCBI Taxonomy" id="137246"/>
    <lineage>
        <taxon>Eukaryota</taxon>
        <taxon>Metazoa</taxon>
        <taxon>Chordata</taxon>
        <taxon>Craniata</taxon>
        <taxon>Vertebrata</taxon>
        <taxon>Chondrichthyes</taxon>
        <taxon>Elasmobranchii</taxon>
        <taxon>Galeomorphii</taxon>
        <taxon>Galeoidea</taxon>
        <taxon>Orectolobiformes</taxon>
        <taxon>Hemiscylliidae</taxon>
        <taxon>Chiloscyllium</taxon>
    </lineage>
</organism>
<dbReference type="AlphaFoldDB" id="A0A401TGZ5"/>
<evidence type="ECO:0000256" key="1">
    <source>
        <dbReference type="SAM" id="Phobius"/>
    </source>
</evidence>
<dbReference type="OrthoDB" id="10037631at2759"/>
<sequence length="66" mass="7184">MATIGQLSPQLDNRNPEDPLLEIQDPLPAKLKSSVREILHSDLVMCPVIAIITFAISASTVFIALQ</sequence>
<dbReference type="EMBL" id="BEZZ01062102">
    <property type="protein sequence ID" value="GCC41912.1"/>
    <property type="molecule type" value="Genomic_DNA"/>
</dbReference>
<feature type="non-terminal residue" evidence="2">
    <location>
        <position position="66"/>
    </location>
</feature>
<accession>A0A401TGZ5</accession>
<keyword evidence="3" id="KW-1185">Reference proteome</keyword>
<evidence type="ECO:0000313" key="3">
    <source>
        <dbReference type="Proteomes" id="UP000287033"/>
    </source>
</evidence>
<keyword evidence="1" id="KW-0472">Membrane</keyword>
<feature type="transmembrane region" description="Helical" evidence="1">
    <location>
        <begin position="43"/>
        <end position="65"/>
    </location>
</feature>
<dbReference type="Proteomes" id="UP000287033">
    <property type="component" value="Unassembled WGS sequence"/>
</dbReference>
<evidence type="ECO:0000313" key="2">
    <source>
        <dbReference type="EMBL" id="GCC41912.1"/>
    </source>
</evidence>
<proteinExistence type="predicted"/>
<comment type="caution">
    <text evidence="2">The sequence shown here is derived from an EMBL/GenBank/DDBJ whole genome shotgun (WGS) entry which is preliminary data.</text>
</comment>
<protein>
    <submittedName>
        <fullName evidence="2">Uncharacterized protein</fullName>
    </submittedName>
</protein>
<gene>
    <name evidence="2" type="ORF">chiPu_0025617</name>
</gene>
<keyword evidence="1" id="KW-1133">Transmembrane helix</keyword>
<name>A0A401TGZ5_CHIPU</name>